<dbReference type="Proteomes" id="UP000249757">
    <property type="component" value="Unassembled WGS sequence"/>
</dbReference>
<dbReference type="GO" id="GO:0019187">
    <property type="term" value="F:beta-1,4-mannosyltransferase activity"/>
    <property type="evidence" value="ECO:0007669"/>
    <property type="project" value="InterPro"/>
</dbReference>
<dbReference type="InterPro" id="IPR027389">
    <property type="entry name" value="B_mannosylTrfase_Bre-3/Egh"/>
</dbReference>
<dbReference type="GO" id="GO:0005737">
    <property type="term" value="C:cytoplasm"/>
    <property type="evidence" value="ECO:0007669"/>
    <property type="project" value="TreeGrafter"/>
</dbReference>
<feature type="transmembrane region" description="Helical" evidence="1">
    <location>
        <begin position="106"/>
        <end position="132"/>
    </location>
</feature>
<accession>A0A922N0R4</accession>
<dbReference type="AlphaFoldDB" id="A0A922N0R4"/>
<name>A0A922N0R4_9PLEO</name>
<gene>
    <name evidence="3" type="ORF">Ptr86124_013814</name>
</gene>
<evidence type="ECO:0000313" key="3">
    <source>
        <dbReference type="EMBL" id="KAI1507263.1"/>
    </source>
</evidence>
<reference evidence="4" key="1">
    <citation type="journal article" date="2022" name="Microb. Genom.">
        <title>A global pangenome for the wheat fungal pathogen Pyrenophora tritici-repentis and prediction of effector protein structural homology.</title>
        <authorList>
            <person name="Moolhuijzen P.M."/>
            <person name="See P.T."/>
            <person name="Shi G."/>
            <person name="Powell H.R."/>
            <person name="Cockram J."/>
            <person name="Jorgensen L.N."/>
            <person name="Benslimane H."/>
            <person name="Strelkov S.E."/>
            <person name="Turner J."/>
            <person name="Liu Z."/>
            <person name="Moffat C.S."/>
        </authorList>
    </citation>
    <scope>NUCLEOTIDE SEQUENCE [LARGE SCALE GENOMIC DNA]</scope>
</reference>
<proteinExistence type="predicted"/>
<protein>
    <submittedName>
        <fullName evidence="3">Glycosyl transferase family group</fullName>
    </submittedName>
</protein>
<keyword evidence="1" id="KW-0472">Membrane</keyword>
<evidence type="ECO:0000256" key="1">
    <source>
        <dbReference type="SAM" id="Phobius"/>
    </source>
</evidence>
<dbReference type="PANTHER" id="PTHR16779:SF1">
    <property type="entry name" value="BETA-1,4-MANNOSYLTRANSFERASE EGH"/>
    <property type="match status" value="1"/>
</dbReference>
<keyword evidence="1" id="KW-0812">Transmembrane</keyword>
<dbReference type="EMBL" id="NRDI02000048">
    <property type="protein sequence ID" value="KAI1507263.1"/>
    <property type="molecule type" value="Genomic_DNA"/>
</dbReference>
<evidence type="ECO:0000313" key="4">
    <source>
        <dbReference type="Proteomes" id="UP000249757"/>
    </source>
</evidence>
<dbReference type="SUPFAM" id="SSF53448">
    <property type="entry name" value="Nucleotide-diphospho-sugar transferases"/>
    <property type="match status" value="1"/>
</dbReference>
<dbReference type="Pfam" id="PF13632">
    <property type="entry name" value="Glyco_trans_2_3"/>
    <property type="match status" value="1"/>
</dbReference>
<comment type="caution">
    <text evidence="3">The sequence shown here is derived from an EMBL/GenBank/DDBJ whole genome shotgun (WGS) entry which is preliminary data.</text>
</comment>
<dbReference type="InterPro" id="IPR029044">
    <property type="entry name" value="Nucleotide-diphossugar_trans"/>
</dbReference>
<feature type="transmembrane region" description="Helical" evidence="1">
    <location>
        <begin position="60"/>
        <end position="81"/>
    </location>
</feature>
<dbReference type="PANTHER" id="PTHR16779">
    <property type="entry name" value="BETA-1,4-MANNOSYLTRANSFERASE EGH"/>
    <property type="match status" value="1"/>
</dbReference>
<organism evidence="3 4">
    <name type="scientific">Pyrenophora tritici-repentis</name>
    <dbReference type="NCBI Taxonomy" id="45151"/>
    <lineage>
        <taxon>Eukaryota</taxon>
        <taxon>Fungi</taxon>
        <taxon>Dikarya</taxon>
        <taxon>Ascomycota</taxon>
        <taxon>Pezizomycotina</taxon>
        <taxon>Dothideomycetes</taxon>
        <taxon>Pleosporomycetidae</taxon>
        <taxon>Pleosporales</taxon>
        <taxon>Pleosporineae</taxon>
        <taxon>Pleosporaceae</taxon>
        <taxon>Pyrenophora</taxon>
    </lineage>
</organism>
<keyword evidence="1" id="KW-1133">Transmembrane helix</keyword>
<keyword evidence="4" id="KW-1185">Reference proteome</keyword>
<feature type="transmembrane region" description="Helical" evidence="1">
    <location>
        <begin position="20"/>
        <end position="39"/>
    </location>
</feature>
<sequence length="394" mass="45083">MSFFKSNVDALTSPIYDRSLWVGKAIFGIVIMVYGYRWIRYRSQIVASQPGDKATRQLMQILAHNSVIHLASFMFYCFIIQPLKQAIGNRYGIWIVPIASGTWRQILHTCFCLVVVTPGFIALLSTLVPLNLATVSKPKVRHWDNLYITLVTKGTNRETVKRSAATMRHIQSLSSRITFIVLTDEGSSVASLELGVKIVVVPKSFSPPTAKYKARALEYFRINQQLTDTDWVLHLDEETAVDRHCVLACIGFIEREPAYEWGQGIILYNTINYWNNSALTFSEIIRFRDDLGRFAFQHGHIHVPLWGCHGSFLLTSGRVENAVSWDTDCLAEDFWFANRAWWDYGMGGGFIPSVAREQSNWSYMDLLKQRRRWFCGMVKIGFFGKANACKFLVF</sequence>
<evidence type="ECO:0000259" key="2">
    <source>
        <dbReference type="Pfam" id="PF13632"/>
    </source>
</evidence>
<keyword evidence="3" id="KW-0808">Transferase</keyword>
<dbReference type="InterPro" id="IPR001173">
    <property type="entry name" value="Glyco_trans_2-like"/>
</dbReference>
<feature type="domain" description="Glycosyltransferase 2-like" evidence="2">
    <location>
        <begin position="231"/>
        <end position="378"/>
    </location>
</feature>